<feature type="domain" description="Sulfatase N-terminal" evidence="1">
    <location>
        <begin position="20"/>
        <end position="282"/>
    </location>
</feature>
<proteinExistence type="predicted"/>
<dbReference type="RefSeq" id="WP_323130370.1">
    <property type="nucleotide sequence ID" value="NZ_MK439386.1"/>
</dbReference>
<geneLocation type="plasmid" evidence="2">
    <name>pTiT37</name>
</geneLocation>
<dbReference type="EMBL" id="MK439386">
    <property type="protein sequence ID" value="QEG98045.1"/>
    <property type="molecule type" value="Genomic_DNA"/>
</dbReference>
<dbReference type="InterPro" id="IPR017850">
    <property type="entry name" value="Alkaline_phosphatase_core_sf"/>
</dbReference>
<protein>
    <recommendedName>
        <fullName evidence="1">Sulfatase N-terminal domain-containing protein</fullName>
    </recommendedName>
</protein>
<reference evidence="2" key="1">
    <citation type="journal article" date="2019" name="Genome Biol. Evol.">
        <title>Complete Sequence of Succinamopine Ti-Plasmid pTiEU6 Reveals Its Evolutionary Relatedness with Nopaline-Type Ti-Plasmids.</title>
        <authorList>
            <person name="Shao S."/>
            <person name="van Heusden G.P.H."/>
            <person name="Hooykaas P.J.J."/>
        </authorList>
    </citation>
    <scope>NUCLEOTIDE SEQUENCE</scope>
    <source>
        <strain evidence="2">T37</strain>
        <plasmid evidence="2">pTiT37</plasmid>
    </source>
</reference>
<dbReference type="Pfam" id="PF00884">
    <property type="entry name" value="Sulfatase"/>
    <property type="match status" value="1"/>
</dbReference>
<name>A0A5B9T435_AGRTU</name>
<evidence type="ECO:0000259" key="1">
    <source>
        <dbReference type="Pfam" id="PF00884"/>
    </source>
</evidence>
<sequence length="287" mass="32508">MIANHNVLFVTLDCCRYDTYQRANTPNIDRLGRMRKAGTMGTYTLPAHTSFFMGYLPFVFQAPFEPFYSPDVRQLWRLTSGRKKDPATIGISIEQPTVLRDYSARGFKVAGFGGVRWFRHTALSGLFDEFHLFSENDFNSVFDGRHRHEFPLSRIDDVISAVEGERFFLFINSAETHVPYDFGDGVLPSAGRRVIEKYRDLWGFKGSQLSRFDFDQTELSFLHGAQVAALEAVDVKLGELLSKLPRPLLVVITGDHGECFGEDMAWGHGFPHAKVTEVPLLITTLES</sequence>
<dbReference type="AlphaFoldDB" id="A0A5B9T435"/>
<organism evidence="2">
    <name type="scientific">Agrobacterium tumefaciens</name>
    <dbReference type="NCBI Taxonomy" id="358"/>
    <lineage>
        <taxon>Bacteria</taxon>
        <taxon>Pseudomonadati</taxon>
        <taxon>Pseudomonadota</taxon>
        <taxon>Alphaproteobacteria</taxon>
        <taxon>Hyphomicrobiales</taxon>
        <taxon>Rhizobiaceae</taxon>
        <taxon>Rhizobium/Agrobacterium group</taxon>
        <taxon>Agrobacterium</taxon>
        <taxon>Agrobacterium tumefaciens complex</taxon>
    </lineage>
</organism>
<accession>A0A5B9T435</accession>
<dbReference type="Gene3D" id="3.40.720.10">
    <property type="entry name" value="Alkaline Phosphatase, subunit A"/>
    <property type="match status" value="1"/>
</dbReference>
<dbReference type="InterPro" id="IPR000917">
    <property type="entry name" value="Sulfatase_N"/>
</dbReference>
<dbReference type="SUPFAM" id="SSF53649">
    <property type="entry name" value="Alkaline phosphatase-like"/>
    <property type="match status" value="1"/>
</dbReference>
<gene>
    <name evidence="2" type="ORF">AgrTiT37_00082</name>
</gene>
<evidence type="ECO:0000313" key="2">
    <source>
        <dbReference type="EMBL" id="QEG98045.1"/>
    </source>
</evidence>
<keyword evidence="2" id="KW-0614">Plasmid</keyword>